<sequence>MDHSWRPPPLPPIPGNATNICPICSLSHFPFCPPPPFIENPRFHYSQSHNDYHHQPPRFDHHHSFPNHQTSLNYNYDCNPSDGYVGRRPTWYGSSPSLDMSPYDGVVDPPMGNGNYNNYHRGGVGPASYGYDGYDNGGIKRMKLEPTDYNRGSRGSSMGDEIVDTSRVSSDNERILKLIHDHGNAANTTTPGGLPKLGADLFSESSCENANRYTHGRFAETSEVRDDTGLKRRQMSEFPSTGMGYGKNNVHYDQRDELGQSQYDLIESSIPHSLNYSRQNSQPPRLFTSTEQSEQTQDHHRGAALYHSVMQRSELNQKLPMPQDMRDPTTETLPENYHHLQPTTNNFTRVNRPNYSYPGQSQLPPPADTTQHHLQPNHGFLSPHLPTDVNRPVDVNALSQEGIPSSIRHHNSQPPYSWAESKGHHAHNSFRTNFGPVEVPHAYRGQPPLPASPPPPLPIDPPRNHFFEPIASSPAKKPSLFPISVSSSADSSSSRSAIPENQSSAQVYYTNNAGHHASAQSSAEEFHTRQSSSEKHVRDVQPFPLRHLASEKPNIIDASHIFKQPHRASRPDHLVIILRGLPGSGKSYLAKVLRDIEVDNGGEAPRIHSMDEYFMTEVEKAEDSELSKSSGSLRGRRQVMKKVMEYCYEPEMEEAYRASMLKAFKKTLDEGIYSFIIVDDRNLRVADFAQFWATAKRSGYEVYLVEAAYKDPAGCAARNVHNFTLDDIQKMAGQWEEAPSLYLKMDIKSLLHGDGFDESEIQEVDMDMEDEDAIEASPGTGVKSPQDDVKDQVDEHELTPHDVGPVKDVKHPVTNPVTEEVNHLSKSKWSNDLDGSESQETEGGKKNASALSGLIQAYSKEGKSVHWGDQGGSVGFSISATRKTNTRSLIIGPGSGYNLKSNPLSEEEYLKPAQKTVEPKSQNVFQERIRAERESFKAVFDKRQQRRIGGFNVDDE</sequence>
<reference evidence="1 2" key="2">
    <citation type="journal article" date="2022" name="Mol. Ecol. Resour.">
        <title>The genomes of chicory, endive, great burdock and yacon provide insights into Asteraceae paleo-polyploidization history and plant inulin production.</title>
        <authorList>
            <person name="Fan W."/>
            <person name="Wang S."/>
            <person name="Wang H."/>
            <person name="Wang A."/>
            <person name="Jiang F."/>
            <person name="Liu H."/>
            <person name="Zhao H."/>
            <person name="Xu D."/>
            <person name="Zhang Y."/>
        </authorList>
    </citation>
    <scope>NUCLEOTIDE SEQUENCE [LARGE SCALE GENOMIC DNA]</scope>
    <source>
        <strain evidence="2">cv. Niubang</strain>
    </source>
</reference>
<organism evidence="1 2">
    <name type="scientific">Arctium lappa</name>
    <name type="common">Greater burdock</name>
    <name type="synonym">Lappa major</name>
    <dbReference type="NCBI Taxonomy" id="4217"/>
    <lineage>
        <taxon>Eukaryota</taxon>
        <taxon>Viridiplantae</taxon>
        <taxon>Streptophyta</taxon>
        <taxon>Embryophyta</taxon>
        <taxon>Tracheophyta</taxon>
        <taxon>Spermatophyta</taxon>
        <taxon>Magnoliopsida</taxon>
        <taxon>eudicotyledons</taxon>
        <taxon>Gunneridae</taxon>
        <taxon>Pentapetalae</taxon>
        <taxon>asterids</taxon>
        <taxon>campanulids</taxon>
        <taxon>Asterales</taxon>
        <taxon>Asteraceae</taxon>
        <taxon>Carduoideae</taxon>
        <taxon>Cardueae</taxon>
        <taxon>Arctiinae</taxon>
        <taxon>Arctium</taxon>
    </lineage>
</organism>
<protein>
    <submittedName>
        <fullName evidence="1">Uncharacterized protein</fullName>
    </submittedName>
</protein>
<reference evidence="2" key="1">
    <citation type="journal article" date="2022" name="Mol. Ecol. Resour.">
        <title>The genomes of chicory, endive, great burdock and yacon provide insights into Asteraceae palaeo-polyploidization history and plant inulin production.</title>
        <authorList>
            <person name="Fan W."/>
            <person name="Wang S."/>
            <person name="Wang H."/>
            <person name="Wang A."/>
            <person name="Jiang F."/>
            <person name="Liu H."/>
            <person name="Zhao H."/>
            <person name="Xu D."/>
            <person name="Zhang Y."/>
        </authorList>
    </citation>
    <scope>NUCLEOTIDE SEQUENCE [LARGE SCALE GENOMIC DNA]</scope>
    <source>
        <strain evidence="2">cv. Niubang</strain>
    </source>
</reference>
<proteinExistence type="predicted"/>
<accession>A0ACB8YIM4</accession>
<comment type="caution">
    <text evidence="1">The sequence shown here is derived from an EMBL/GenBank/DDBJ whole genome shotgun (WGS) entry which is preliminary data.</text>
</comment>
<evidence type="ECO:0000313" key="1">
    <source>
        <dbReference type="EMBL" id="KAI3685148.1"/>
    </source>
</evidence>
<name>A0ACB8YIM4_ARCLA</name>
<dbReference type="Proteomes" id="UP001055879">
    <property type="component" value="Linkage Group LG12"/>
</dbReference>
<dbReference type="EMBL" id="CM042058">
    <property type="protein sequence ID" value="KAI3685148.1"/>
    <property type="molecule type" value="Genomic_DNA"/>
</dbReference>
<evidence type="ECO:0000313" key="2">
    <source>
        <dbReference type="Proteomes" id="UP001055879"/>
    </source>
</evidence>
<gene>
    <name evidence="1" type="ORF">L6452_34383</name>
</gene>
<keyword evidence="2" id="KW-1185">Reference proteome</keyword>